<dbReference type="Proteomes" id="UP000655523">
    <property type="component" value="Unassembled WGS sequence"/>
</dbReference>
<organism evidence="2 3">
    <name type="scientific">Paraburkholderia elongata</name>
    <dbReference type="NCBI Taxonomy" id="2675747"/>
    <lineage>
        <taxon>Bacteria</taxon>
        <taxon>Pseudomonadati</taxon>
        <taxon>Pseudomonadota</taxon>
        <taxon>Betaproteobacteria</taxon>
        <taxon>Burkholderiales</taxon>
        <taxon>Burkholderiaceae</taxon>
        <taxon>Paraburkholderia</taxon>
    </lineage>
</organism>
<dbReference type="EMBL" id="WOEZ01000245">
    <property type="protein sequence ID" value="NPT60917.1"/>
    <property type="molecule type" value="Genomic_DNA"/>
</dbReference>
<proteinExistence type="predicted"/>
<accession>A0A972P024</accession>
<comment type="caution">
    <text evidence="2">The sequence shown here is derived from an EMBL/GenBank/DDBJ whole genome shotgun (WGS) entry which is preliminary data.</text>
</comment>
<sequence>MKAEQTFVPKSDLNYRAWLAANPGGFVLNRYSSENSSSYLVLHRASCDYVTKLKGTATEGGHTEHNYLKVCSPEIAPLAAYASEHSTKHGKPGQSFTKLCTRCNPAGDDQ</sequence>
<name>A0A972P024_9BURK</name>
<protein>
    <submittedName>
        <fullName evidence="2">Uncharacterized protein</fullName>
    </submittedName>
</protein>
<reference evidence="2 3" key="1">
    <citation type="submission" date="2019-11" db="EMBL/GenBank/DDBJ databases">
        <title>Metabolism of dissolved organic matter in forest soils.</title>
        <authorList>
            <person name="Cyle K.T."/>
            <person name="Wilhelm R.C."/>
            <person name="Martinez C.E."/>
        </authorList>
    </citation>
    <scope>NUCLEOTIDE SEQUENCE [LARGE SCALE GENOMIC DNA]</scope>
    <source>
        <strain evidence="2 3">5N</strain>
    </source>
</reference>
<evidence type="ECO:0000313" key="3">
    <source>
        <dbReference type="Proteomes" id="UP000655523"/>
    </source>
</evidence>
<dbReference type="RefSeq" id="WP_172162843.1">
    <property type="nucleotide sequence ID" value="NZ_WOEZ01000044.1"/>
</dbReference>
<gene>
    <name evidence="1" type="ORF">GNZ13_09755</name>
    <name evidence="2" type="ORF">GNZ13_41840</name>
</gene>
<dbReference type="AlphaFoldDB" id="A0A972P024"/>
<evidence type="ECO:0000313" key="1">
    <source>
        <dbReference type="EMBL" id="NPT54888.1"/>
    </source>
</evidence>
<keyword evidence="3" id="KW-1185">Reference proteome</keyword>
<evidence type="ECO:0000313" key="2">
    <source>
        <dbReference type="EMBL" id="NPT60917.1"/>
    </source>
</evidence>
<dbReference type="EMBL" id="WOEZ01000044">
    <property type="protein sequence ID" value="NPT54888.1"/>
    <property type="molecule type" value="Genomic_DNA"/>
</dbReference>